<keyword evidence="1" id="KW-0812">Transmembrane</keyword>
<feature type="transmembrane region" description="Helical" evidence="1">
    <location>
        <begin position="18"/>
        <end position="34"/>
    </location>
</feature>
<evidence type="ECO:0000256" key="1">
    <source>
        <dbReference type="SAM" id="Phobius"/>
    </source>
</evidence>
<organism evidence="2 3">
    <name type="scientific">Sphingomonas immobilis</name>
    <dbReference type="NCBI Taxonomy" id="3063997"/>
    <lineage>
        <taxon>Bacteria</taxon>
        <taxon>Pseudomonadati</taxon>
        <taxon>Pseudomonadota</taxon>
        <taxon>Alphaproteobacteria</taxon>
        <taxon>Sphingomonadales</taxon>
        <taxon>Sphingomonadaceae</taxon>
        <taxon>Sphingomonas</taxon>
    </lineage>
</organism>
<name>A0ABT9A4S5_9SPHN</name>
<sequence length="104" mass="11207">MAIAACQDDRQAGIEGGLLPYVLFLFYVSLMLRVDEDSLALHLEVSLATAEPALVTDIRCGDAAARRRAVAQLARHLAVRLRCYDILADEPAAIAGTLPLFPDA</sequence>
<keyword evidence="1" id="KW-0472">Membrane</keyword>
<accession>A0ABT9A4S5</accession>
<keyword evidence="3" id="KW-1185">Reference proteome</keyword>
<evidence type="ECO:0000313" key="3">
    <source>
        <dbReference type="Proteomes" id="UP001176468"/>
    </source>
</evidence>
<dbReference type="EMBL" id="JAUQSZ010000014">
    <property type="protein sequence ID" value="MDO7844220.1"/>
    <property type="molecule type" value="Genomic_DNA"/>
</dbReference>
<gene>
    <name evidence="2" type="ORF">Q5H94_17970</name>
</gene>
<proteinExistence type="predicted"/>
<dbReference type="Proteomes" id="UP001176468">
    <property type="component" value="Unassembled WGS sequence"/>
</dbReference>
<reference evidence="2" key="1">
    <citation type="submission" date="2023-07" db="EMBL/GenBank/DDBJ databases">
        <authorList>
            <person name="Kim M.K."/>
        </authorList>
    </citation>
    <scope>NUCLEOTIDE SEQUENCE</scope>
    <source>
        <strain evidence="2">CA1-15</strain>
    </source>
</reference>
<protein>
    <submittedName>
        <fullName evidence="2">Uncharacterized protein</fullName>
    </submittedName>
</protein>
<evidence type="ECO:0000313" key="2">
    <source>
        <dbReference type="EMBL" id="MDO7844220.1"/>
    </source>
</evidence>
<comment type="caution">
    <text evidence="2">The sequence shown here is derived from an EMBL/GenBank/DDBJ whole genome shotgun (WGS) entry which is preliminary data.</text>
</comment>
<keyword evidence="1" id="KW-1133">Transmembrane helix</keyword>